<dbReference type="AlphaFoldDB" id="A0A6A5UT87"/>
<proteinExistence type="predicted"/>
<reference evidence="1" key="1">
    <citation type="journal article" date="2020" name="Stud. Mycol.">
        <title>101 Dothideomycetes genomes: a test case for predicting lifestyles and emergence of pathogens.</title>
        <authorList>
            <person name="Haridas S."/>
            <person name="Albert R."/>
            <person name="Binder M."/>
            <person name="Bloem J."/>
            <person name="Labutti K."/>
            <person name="Salamov A."/>
            <person name="Andreopoulos B."/>
            <person name="Baker S."/>
            <person name="Barry K."/>
            <person name="Bills G."/>
            <person name="Bluhm B."/>
            <person name="Cannon C."/>
            <person name="Castanera R."/>
            <person name="Culley D."/>
            <person name="Daum C."/>
            <person name="Ezra D."/>
            <person name="Gonzalez J."/>
            <person name="Henrissat B."/>
            <person name="Kuo A."/>
            <person name="Liang C."/>
            <person name="Lipzen A."/>
            <person name="Lutzoni F."/>
            <person name="Magnuson J."/>
            <person name="Mondo S."/>
            <person name="Nolan M."/>
            <person name="Ohm R."/>
            <person name="Pangilinan J."/>
            <person name="Park H.-J."/>
            <person name="Ramirez L."/>
            <person name="Alfaro M."/>
            <person name="Sun H."/>
            <person name="Tritt A."/>
            <person name="Yoshinaga Y."/>
            <person name="Zwiers L.-H."/>
            <person name="Turgeon B."/>
            <person name="Goodwin S."/>
            <person name="Spatafora J."/>
            <person name="Crous P."/>
            <person name="Grigoriev I."/>
        </authorList>
    </citation>
    <scope>NUCLEOTIDE SEQUENCE</scope>
    <source>
        <strain evidence="1">CBS 107.79</strain>
    </source>
</reference>
<protein>
    <submittedName>
        <fullName evidence="1">Uncharacterized protein</fullName>
    </submittedName>
</protein>
<keyword evidence="2" id="KW-1185">Reference proteome</keyword>
<accession>A0A6A5UT87</accession>
<dbReference type="InterPro" id="IPR000629">
    <property type="entry name" value="RNA-helicase_DEAD-box_CS"/>
</dbReference>
<dbReference type="PROSITE" id="PS00039">
    <property type="entry name" value="DEAD_ATP_HELICASE"/>
    <property type="match status" value="1"/>
</dbReference>
<sequence>MKYPAHHSREKAQCSRIHAALVRGKTSAFSLNVLPRVDMSSVNAILRTEPAKVASRAAARRGDIRNTSVAENYWKCSYCWRGLIDLKHIKVLMLDEADNMLDQGGLGEQCLMFQASSIIFVRKKSTAEELDRIPRDVPLRGPTWIELSITVLDIFHAQSMRAHSQDTSFHSARAALSLAGPALSLCWLRPDMVAAMASLNMTRRLA</sequence>
<evidence type="ECO:0000313" key="2">
    <source>
        <dbReference type="Proteomes" id="UP000800036"/>
    </source>
</evidence>
<dbReference type="Proteomes" id="UP000800036">
    <property type="component" value="Unassembled WGS sequence"/>
</dbReference>
<organism evidence="1 2">
    <name type="scientific">Bimuria novae-zelandiae CBS 107.79</name>
    <dbReference type="NCBI Taxonomy" id="1447943"/>
    <lineage>
        <taxon>Eukaryota</taxon>
        <taxon>Fungi</taxon>
        <taxon>Dikarya</taxon>
        <taxon>Ascomycota</taxon>
        <taxon>Pezizomycotina</taxon>
        <taxon>Dothideomycetes</taxon>
        <taxon>Pleosporomycetidae</taxon>
        <taxon>Pleosporales</taxon>
        <taxon>Massarineae</taxon>
        <taxon>Didymosphaeriaceae</taxon>
        <taxon>Bimuria</taxon>
    </lineage>
</organism>
<dbReference type="EMBL" id="ML976730">
    <property type="protein sequence ID" value="KAF1967590.1"/>
    <property type="molecule type" value="Genomic_DNA"/>
</dbReference>
<gene>
    <name evidence="1" type="ORF">BU23DRAFT_602775</name>
</gene>
<name>A0A6A5UT87_9PLEO</name>
<evidence type="ECO:0000313" key="1">
    <source>
        <dbReference type="EMBL" id="KAF1967590.1"/>
    </source>
</evidence>